<dbReference type="EMBL" id="VJMZ01000001">
    <property type="protein sequence ID" value="TRM12104.1"/>
    <property type="molecule type" value="Genomic_DNA"/>
</dbReference>
<name>A0A549YJS9_9BACI</name>
<dbReference type="InterPro" id="IPR008599">
    <property type="entry name" value="Diacid_rec"/>
</dbReference>
<dbReference type="Pfam" id="PF13556">
    <property type="entry name" value="HTH_30"/>
    <property type="match status" value="1"/>
</dbReference>
<evidence type="ECO:0000313" key="6">
    <source>
        <dbReference type="Proteomes" id="UP000319280"/>
    </source>
</evidence>
<dbReference type="Gene3D" id="1.10.10.2840">
    <property type="entry name" value="PucR C-terminal helix-turn-helix domain"/>
    <property type="match status" value="1"/>
</dbReference>
<proteinExistence type="inferred from homology"/>
<evidence type="ECO:0000256" key="1">
    <source>
        <dbReference type="ARBA" id="ARBA00006754"/>
    </source>
</evidence>
<gene>
    <name evidence="5" type="ORF">FH966_10645</name>
</gene>
<dbReference type="InterPro" id="IPR042070">
    <property type="entry name" value="PucR_C-HTH_sf"/>
</dbReference>
<comment type="similarity">
    <text evidence="1">Belongs to the CdaR family.</text>
</comment>
<organism evidence="5 6">
    <name type="scientific">Lentibacillus cibarius</name>
    <dbReference type="NCBI Taxonomy" id="2583219"/>
    <lineage>
        <taxon>Bacteria</taxon>
        <taxon>Bacillati</taxon>
        <taxon>Bacillota</taxon>
        <taxon>Bacilli</taxon>
        <taxon>Bacillales</taxon>
        <taxon>Bacillaceae</taxon>
        <taxon>Lentibacillus</taxon>
    </lineage>
</organism>
<keyword evidence="6" id="KW-1185">Reference proteome</keyword>
<evidence type="ECO:0000313" key="5">
    <source>
        <dbReference type="EMBL" id="TRM12104.1"/>
    </source>
</evidence>
<sequence length="404" mass="46398">MEMTLERRDVNGIEGFVHGAQKVVKAVSKILPFPISLSDTNGCIIGSTDPSRIGKQHEPSREVLTKNALLSFDEEKIKGMPNVHPGIAAPLKLNQQTVGVLGIIGPPEEVKPYAMLIKQYVEMTWHETFHRQLEELESKTLETFMQYILLNETTSQVKLEEYCRMFGISLNAERFCIVIHIGDSLISNIQQTIPIDQLKMRLLECTKKAYQCGDDTICSFLNTEKIILLKKIDSEMTYWEALEAFTFQSEKLLEMFDVYHVTDASIAAGSLAQTLSNVNESYQEAEALRQFGQRWNPARKIYTYHNWDMVKELLRFQLPASFHEKVQFRLKHLFNDERFPELAKSFIAYCENNMTISHAANDLFIHRNTLIYRLQKINTLTSLNTGSFDDCVVLYLILKNAIPE</sequence>
<dbReference type="InterPro" id="IPR051448">
    <property type="entry name" value="CdaR-like_regulators"/>
</dbReference>
<feature type="domain" description="Putative sugar diacid recognition" evidence="2">
    <location>
        <begin position="20"/>
        <end position="146"/>
    </location>
</feature>
<evidence type="ECO:0000259" key="4">
    <source>
        <dbReference type="Pfam" id="PF17853"/>
    </source>
</evidence>
<dbReference type="Pfam" id="PF17853">
    <property type="entry name" value="GGDEF_2"/>
    <property type="match status" value="1"/>
</dbReference>
<comment type="caution">
    <text evidence="5">The sequence shown here is derived from an EMBL/GenBank/DDBJ whole genome shotgun (WGS) entry which is preliminary data.</text>
</comment>
<dbReference type="InterPro" id="IPR025736">
    <property type="entry name" value="PucR_C-HTH_dom"/>
</dbReference>
<dbReference type="AlphaFoldDB" id="A0A549YJS9"/>
<feature type="domain" description="CdaR GGDEF-like" evidence="4">
    <location>
        <begin position="157"/>
        <end position="287"/>
    </location>
</feature>
<reference evidence="5 6" key="1">
    <citation type="submission" date="2019-07" db="EMBL/GenBank/DDBJ databases">
        <title>Genomic analysis of Lentibacillus sp. NKC851-2.</title>
        <authorList>
            <person name="Oh Y.J."/>
        </authorList>
    </citation>
    <scope>NUCLEOTIDE SEQUENCE [LARGE SCALE GENOMIC DNA]</scope>
    <source>
        <strain evidence="5 6">NKC851-2</strain>
    </source>
</reference>
<evidence type="ECO:0008006" key="7">
    <source>
        <dbReference type="Google" id="ProtNLM"/>
    </source>
</evidence>
<dbReference type="Proteomes" id="UP000319280">
    <property type="component" value="Unassembled WGS sequence"/>
</dbReference>
<feature type="domain" description="PucR C-terminal helix-turn-helix" evidence="3">
    <location>
        <begin position="344"/>
        <end position="399"/>
    </location>
</feature>
<accession>A0A549YJS9</accession>
<dbReference type="PANTHER" id="PTHR33744:SF15">
    <property type="entry name" value="CARBOHYDRATE DIACID REGULATOR"/>
    <property type="match status" value="1"/>
</dbReference>
<evidence type="ECO:0000259" key="3">
    <source>
        <dbReference type="Pfam" id="PF13556"/>
    </source>
</evidence>
<dbReference type="PANTHER" id="PTHR33744">
    <property type="entry name" value="CARBOHYDRATE DIACID REGULATOR"/>
    <property type="match status" value="1"/>
</dbReference>
<dbReference type="InterPro" id="IPR041522">
    <property type="entry name" value="CdaR_GGDEF"/>
</dbReference>
<evidence type="ECO:0000259" key="2">
    <source>
        <dbReference type="Pfam" id="PF05651"/>
    </source>
</evidence>
<protein>
    <recommendedName>
        <fullName evidence="7">Transcriptional regulator</fullName>
    </recommendedName>
</protein>
<dbReference type="Pfam" id="PF05651">
    <property type="entry name" value="Diacid_rec"/>
    <property type="match status" value="1"/>
</dbReference>